<dbReference type="OrthoDB" id="7062106at2"/>
<protein>
    <recommendedName>
        <fullName evidence="4">LTXXQ motif family protein</fullName>
    </recommendedName>
</protein>
<keyword evidence="3" id="KW-1185">Reference proteome</keyword>
<reference evidence="2 3" key="1">
    <citation type="submission" date="2016-10" db="EMBL/GenBank/DDBJ databases">
        <authorList>
            <person name="de Groot N.N."/>
        </authorList>
    </citation>
    <scope>NUCLEOTIDE SEQUENCE [LARGE SCALE GENOMIC DNA]</scope>
    <source>
        <strain evidence="2 3">DSM 22007</strain>
    </source>
</reference>
<dbReference type="AlphaFoldDB" id="A0A1H9CSB9"/>
<proteinExistence type="predicted"/>
<evidence type="ECO:0000256" key="1">
    <source>
        <dbReference type="SAM" id="SignalP"/>
    </source>
</evidence>
<dbReference type="EMBL" id="FOEP01000003">
    <property type="protein sequence ID" value="SEQ03503.1"/>
    <property type="molecule type" value="Genomic_DNA"/>
</dbReference>
<dbReference type="STRING" id="657014.SAMN04488092_103352"/>
<dbReference type="RefSeq" id="WP_090269049.1">
    <property type="nucleotide sequence ID" value="NZ_FOEP01000003.1"/>
</dbReference>
<name>A0A1H9CSB9_9RHOB</name>
<dbReference type="Gene3D" id="1.20.120.1490">
    <property type="match status" value="1"/>
</dbReference>
<accession>A0A1H9CSB9</accession>
<feature type="signal peptide" evidence="1">
    <location>
        <begin position="1"/>
        <end position="20"/>
    </location>
</feature>
<evidence type="ECO:0000313" key="2">
    <source>
        <dbReference type="EMBL" id="SEQ03503.1"/>
    </source>
</evidence>
<evidence type="ECO:0000313" key="3">
    <source>
        <dbReference type="Proteomes" id="UP000198634"/>
    </source>
</evidence>
<evidence type="ECO:0008006" key="4">
    <source>
        <dbReference type="Google" id="ProtNLM"/>
    </source>
</evidence>
<keyword evidence="1" id="KW-0732">Signal</keyword>
<organism evidence="2 3">
    <name type="scientific">Thalassovita taeanensis</name>
    <dbReference type="NCBI Taxonomy" id="657014"/>
    <lineage>
        <taxon>Bacteria</taxon>
        <taxon>Pseudomonadati</taxon>
        <taxon>Pseudomonadota</taxon>
        <taxon>Alphaproteobacteria</taxon>
        <taxon>Rhodobacterales</taxon>
        <taxon>Roseobacteraceae</taxon>
        <taxon>Thalassovita</taxon>
    </lineage>
</organism>
<sequence length="136" mass="14620">MKPFILFAALVCAMATGATAAPRSELSAPIVAYTPVIVKNAEALELTAEQRADLKAWMATMPAKRMAKEAEAIALRAQLRAAINTGALVAERQALAEQIGTAETELLMMRSGCVDHWREVLSPAQFAKVLEIAAQR</sequence>
<gene>
    <name evidence="2" type="ORF">SAMN04488092_103352</name>
</gene>
<dbReference type="Proteomes" id="UP000198634">
    <property type="component" value="Unassembled WGS sequence"/>
</dbReference>
<feature type="chain" id="PRO_5009300860" description="LTXXQ motif family protein" evidence="1">
    <location>
        <begin position="21"/>
        <end position="136"/>
    </location>
</feature>